<dbReference type="AlphaFoldDB" id="A0A250VLB8"/>
<comment type="caution">
    <text evidence="1">The sequence shown here is derived from an EMBL/GenBank/DDBJ whole genome shotgun (WGS) entry which is preliminary data.</text>
</comment>
<dbReference type="EMBL" id="BDQI01000016">
    <property type="protein sequence ID" value="GAX54852.1"/>
    <property type="molecule type" value="Genomic_DNA"/>
</dbReference>
<evidence type="ECO:0000313" key="2">
    <source>
        <dbReference type="Proteomes" id="UP000217446"/>
    </source>
</evidence>
<keyword evidence="2" id="KW-1185">Reference proteome</keyword>
<gene>
    <name evidence="1" type="ORF">SO3561_06405</name>
</gene>
<evidence type="ECO:0008006" key="3">
    <source>
        <dbReference type="Google" id="ProtNLM"/>
    </source>
</evidence>
<reference evidence="2" key="1">
    <citation type="submission" date="2017-05" db="EMBL/GenBank/DDBJ databases">
        <title>Streptomyces olivochromogenes NBRC 3561 whole genome shotgun sequence.</title>
        <authorList>
            <person name="Dohra H."/>
            <person name="Kodani S."/>
        </authorList>
    </citation>
    <scope>NUCLEOTIDE SEQUENCE [LARGE SCALE GENOMIC DNA]</scope>
    <source>
        <strain evidence="2">NBRC 3561</strain>
    </source>
</reference>
<dbReference type="Gene3D" id="3.40.50.720">
    <property type="entry name" value="NAD(P)-binding Rossmann-like Domain"/>
    <property type="match status" value="1"/>
</dbReference>
<evidence type="ECO:0000313" key="1">
    <source>
        <dbReference type="EMBL" id="GAX54852.1"/>
    </source>
</evidence>
<protein>
    <recommendedName>
        <fullName evidence="3">Short-chain dehydrogenase</fullName>
    </recommendedName>
</protein>
<dbReference type="Proteomes" id="UP000217446">
    <property type="component" value="Unassembled WGS sequence"/>
</dbReference>
<organism evidence="1 2">
    <name type="scientific">Streptomyces olivochromogenes</name>
    <dbReference type="NCBI Taxonomy" id="1963"/>
    <lineage>
        <taxon>Bacteria</taxon>
        <taxon>Bacillati</taxon>
        <taxon>Actinomycetota</taxon>
        <taxon>Actinomycetes</taxon>
        <taxon>Kitasatosporales</taxon>
        <taxon>Streptomycetaceae</taxon>
        <taxon>Streptomyces</taxon>
    </lineage>
</organism>
<dbReference type="RefSeq" id="WP_235613719.1">
    <property type="nucleotide sequence ID" value="NZ_BDQI01000016.1"/>
</dbReference>
<accession>A0A250VLB8</accession>
<sequence length="55" mass="5796">MDLRPVIVMTGATNGMGRLAALDLARRGARLGVVARGRPKAVPSPSGSLRRDTPR</sequence>
<proteinExistence type="predicted"/>
<name>A0A250VLB8_STROL</name>
<dbReference type="InterPro" id="IPR036291">
    <property type="entry name" value="NAD(P)-bd_dom_sf"/>
</dbReference>
<dbReference type="SUPFAM" id="SSF51735">
    <property type="entry name" value="NAD(P)-binding Rossmann-fold domains"/>
    <property type="match status" value="1"/>
</dbReference>